<dbReference type="OrthoDB" id="9804822at2"/>
<dbReference type="EMBL" id="STGJ01000024">
    <property type="protein sequence ID" value="TIC78596.1"/>
    <property type="molecule type" value="Genomic_DNA"/>
</dbReference>
<evidence type="ECO:0000256" key="1">
    <source>
        <dbReference type="ARBA" id="ARBA00004651"/>
    </source>
</evidence>
<evidence type="ECO:0000256" key="6">
    <source>
        <dbReference type="ARBA" id="ARBA00023136"/>
    </source>
</evidence>
<dbReference type="RefSeq" id="WP_136555753.1">
    <property type="nucleotide sequence ID" value="NZ_STGJ01000024.1"/>
</dbReference>
<comment type="subcellular location">
    <subcellularLocation>
        <location evidence="1">Cell membrane</location>
        <topology evidence="1">Multi-pass membrane protein</topology>
    </subcellularLocation>
</comment>
<dbReference type="AlphaFoldDB" id="A0A4T0UJR7"/>
<evidence type="ECO:0000256" key="7">
    <source>
        <dbReference type="SAM" id="Phobius"/>
    </source>
</evidence>
<keyword evidence="6 7" id="KW-0472">Membrane</keyword>
<evidence type="ECO:0000256" key="2">
    <source>
        <dbReference type="ARBA" id="ARBA00007928"/>
    </source>
</evidence>
<feature type="transmembrane region" description="Helical" evidence="7">
    <location>
        <begin position="40"/>
        <end position="67"/>
    </location>
</feature>
<name>A0A4T0UJR7_9NEIS</name>
<organism evidence="8 9">
    <name type="scientific">Crenobacter intestini</name>
    <dbReference type="NCBI Taxonomy" id="2563443"/>
    <lineage>
        <taxon>Bacteria</taxon>
        <taxon>Pseudomonadati</taxon>
        <taxon>Pseudomonadota</taxon>
        <taxon>Betaproteobacteria</taxon>
        <taxon>Neisseriales</taxon>
        <taxon>Neisseriaceae</taxon>
        <taxon>Crenobacter</taxon>
    </lineage>
</organism>
<keyword evidence="9" id="KW-1185">Reference proteome</keyword>
<feature type="transmembrane region" description="Helical" evidence="7">
    <location>
        <begin position="114"/>
        <end position="135"/>
    </location>
</feature>
<evidence type="ECO:0000313" key="9">
    <source>
        <dbReference type="Proteomes" id="UP000308891"/>
    </source>
</evidence>
<dbReference type="Proteomes" id="UP000308891">
    <property type="component" value="Unassembled WGS sequence"/>
</dbReference>
<dbReference type="PANTHER" id="PTHR30086">
    <property type="entry name" value="ARGININE EXPORTER PROTEIN ARGO"/>
    <property type="match status" value="1"/>
</dbReference>
<dbReference type="Pfam" id="PF01810">
    <property type="entry name" value="LysE"/>
    <property type="match status" value="1"/>
</dbReference>
<feature type="transmembrane region" description="Helical" evidence="7">
    <location>
        <begin position="147"/>
        <end position="166"/>
    </location>
</feature>
<gene>
    <name evidence="8" type="ORF">E5K04_15480</name>
</gene>
<protein>
    <submittedName>
        <fullName evidence="8">LysE family translocator</fullName>
    </submittedName>
</protein>
<dbReference type="InterPro" id="IPR001123">
    <property type="entry name" value="LeuE-type"/>
</dbReference>
<accession>A0A4T0UJR7</accession>
<evidence type="ECO:0000313" key="8">
    <source>
        <dbReference type="EMBL" id="TIC78596.1"/>
    </source>
</evidence>
<keyword evidence="4 7" id="KW-0812">Transmembrane</keyword>
<dbReference type="PANTHER" id="PTHR30086:SF14">
    <property type="entry name" value="HOMOSERINE_HOMOSERINE LACTONE EFFLUX PROTEIN"/>
    <property type="match status" value="1"/>
</dbReference>
<reference evidence="8 9" key="1">
    <citation type="submission" date="2019-04" db="EMBL/GenBank/DDBJ databases">
        <title>Crenobacter sp. nov.</title>
        <authorList>
            <person name="Shi S."/>
        </authorList>
    </citation>
    <scope>NUCLEOTIDE SEQUENCE [LARGE SCALE GENOMIC DNA]</scope>
    <source>
        <strain evidence="8 9">GY 70310</strain>
    </source>
</reference>
<keyword evidence="5 7" id="KW-1133">Transmembrane helix</keyword>
<dbReference type="PIRSF" id="PIRSF006324">
    <property type="entry name" value="LeuE"/>
    <property type="match status" value="1"/>
</dbReference>
<sequence>MPLDTWLLYVVTVFFVSATPGPNMLLALNHGIRYGVRHTVPTLLGLLSALGLIMAASAAGLGALLAASELAFSVVKYTGAVYLIYLGIKTWRAPPTPLDAGDDSAPEGPAWRRFATGFLVAMSNPKAFVFFAALFPQFMDARLPQAPQLAVLAVTFYVIETAWQFAYAGGGARLRHWLASPARLKWMNRAAGTAFGAAGVALTAVSRH</sequence>
<comment type="similarity">
    <text evidence="2">Belongs to the Rht family.</text>
</comment>
<feature type="transmembrane region" description="Helical" evidence="7">
    <location>
        <begin position="186"/>
        <end position="205"/>
    </location>
</feature>
<evidence type="ECO:0000256" key="5">
    <source>
        <dbReference type="ARBA" id="ARBA00022989"/>
    </source>
</evidence>
<keyword evidence="3" id="KW-1003">Cell membrane</keyword>
<comment type="caution">
    <text evidence="8">The sequence shown here is derived from an EMBL/GenBank/DDBJ whole genome shotgun (WGS) entry which is preliminary data.</text>
</comment>
<evidence type="ECO:0000256" key="3">
    <source>
        <dbReference type="ARBA" id="ARBA00022475"/>
    </source>
</evidence>
<feature type="transmembrane region" description="Helical" evidence="7">
    <location>
        <begin position="6"/>
        <end position="28"/>
    </location>
</feature>
<dbReference type="GO" id="GO:0005886">
    <property type="term" value="C:plasma membrane"/>
    <property type="evidence" value="ECO:0007669"/>
    <property type="project" value="UniProtKB-SubCell"/>
</dbReference>
<proteinExistence type="inferred from homology"/>
<dbReference type="GO" id="GO:0042970">
    <property type="term" value="F:homoserine transmembrane transporter activity"/>
    <property type="evidence" value="ECO:0007669"/>
    <property type="project" value="TreeGrafter"/>
</dbReference>
<evidence type="ECO:0000256" key="4">
    <source>
        <dbReference type="ARBA" id="ARBA00022692"/>
    </source>
</evidence>